<dbReference type="Pfam" id="PF00483">
    <property type="entry name" value="NTP_transferase"/>
    <property type="match status" value="1"/>
</dbReference>
<dbReference type="CDD" id="cd06422">
    <property type="entry name" value="NTP_transferase_like_1"/>
    <property type="match status" value="1"/>
</dbReference>
<protein>
    <submittedName>
        <fullName evidence="4">Mannose-1-phosphate guanylyltransferase</fullName>
    </submittedName>
</protein>
<dbReference type="PANTHER" id="PTHR43584:SF8">
    <property type="entry name" value="N-ACETYLMURAMATE ALPHA-1-PHOSPHATE URIDYLYLTRANSFERASE"/>
    <property type="match status" value="1"/>
</dbReference>
<dbReference type="Gene3D" id="3.90.550.10">
    <property type="entry name" value="Spore Coat Polysaccharide Biosynthesis Protein SpsA, Chain A"/>
    <property type="match status" value="1"/>
</dbReference>
<evidence type="ECO:0000259" key="3">
    <source>
        <dbReference type="Pfam" id="PF00483"/>
    </source>
</evidence>
<dbReference type="NCBIfam" id="NF045761">
    <property type="entry name" value="NAMPUrTaseMurU"/>
    <property type="match status" value="1"/>
</dbReference>
<accession>A0A2A4X3F0</accession>
<name>A0A2A4X3F0_9GAMM</name>
<dbReference type="InterPro" id="IPR050065">
    <property type="entry name" value="GlmU-like"/>
</dbReference>
<evidence type="ECO:0000313" key="5">
    <source>
        <dbReference type="Proteomes" id="UP000218767"/>
    </source>
</evidence>
<evidence type="ECO:0000256" key="1">
    <source>
        <dbReference type="ARBA" id="ARBA00022679"/>
    </source>
</evidence>
<evidence type="ECO:0000313" key="4">
    <source>
        <dbReference type="EMBL" id="PCI76811.1"/>
    </source>
</evidence>
<feature type="domain" description="Nucleotidyl transferase" evidence="3">
    <location>
        <begin position="3"/>
        <end position="168"/>
    </location>
</feature>
<dbReference type="InterPro" id="IPR005835">
    <property type="entry name" value="NTP_transferase_dom"/>
</dbReference>
<dbReference type="EMBL" id="NVUL01000052">
    <property type="protein sequence ID" value="PCI76811.1"/>
    <property type="molecule type" value="Genomic_DNA"/>
</dbReference>
<comment type="caution">
    <text evidence="4">The sequence shown here is derived from an EMBL/GenBank/DDBJ whole genome shotgun (WGS) entry which is preliminary data.</text>
</comment>
<dbReference type="Proteomes" id="UP000218767">
    <property type="component" value="Unassembled WGS sequence"/>
</dbReference>
<dbReference type="GO" id="GO:0016779">
    <property type="term" value="F:nucleotidyltransferase activity"/>
    <property type="evidence" value="ECO:0007669"/>
    <property type="project" value="UniProtKB-KW"/>
</dbReference>
<dbReference type="AlphaFoldDB" id="A0A2A4X3F0"/>
<reference evidence="5" key="1">
    <citation type="submission" date="2017-08" db="EMBL/GenBank/DDBJ databases">
        <title>A dynamic microbial community with high functional redundancy inhabits the cold, oxic subseafloor aquifer.</title>
        <authorList>
            <person name="Tully B.J."/>
            <person name="Wheat C.G."/>
            <person name="Glazer B.T."/>
            <person name="Huber J.A."/>
        </authorList>
    </citation>
    <scope>NUCLEOTIDE SEQUENCE [LARGE SCALE GENOMIC DNA]</scope>
</reference>
<dbReference type="PANTHER" id="PTHR43584">
    <property type="entry name" value="NUCLEOTIDYL TRANSFERASE"/>
    <property type="match status" value="1"/>
</dbReference>
<sequence length="235" mass="26092">MRAMILAAGLGKRMQPLTADLPKPLLKVGSKTLIEHQIERLVAGGVTGIVINHFYLGGMIEELLGNGSRYGTSISYSKEAIRLETAGGIIKALPQLQDDCFLVVNADIWTDFNFASLEPVDGIDRLAHLVLVENADHHPHGDFYIDEKGRVHEDHSSRDQRLTFSGISVMHKNLFRDYPIQPRSHVPLLQEAMLVEQVSGEVYEGLWMDIGTPARLKEVNALRDADMKANPETGE</sequence>
<dbReference type="InterPro" id="IPR054790">
    <property type="entry name" value="MurU"/>
</dbReference>
<organism evidence="4 5">
    <name type="scientific">SAR86 cluster bacterium</name>
    <dbReference type="NCBI Taxonomy" id="2030880"/>
    <lineage>
        <taxon>Bacteria</taxon>
        <taxon>Pseudomonadati</taxon>
        <taxon>Pseudomonadota</taxon>
        <taxon>Gammaproteobacteria</taxon>
        <taxon>SAR86 cluster</taxon>
    </lineage>
</organism>
<keyword evidence="1 4" id="KW-0808">Transferase</keyword>
<dbReference type="InterPro" id="IPR029044">
    <property type="entry name" value="Nucleotide-diphossugar_trans"/>
</dbReference>
<dbReference type="SUPFAM" id="SSF53448">
    <property type="entry name" value="Nucleotide-diphospho-sugar transferases"/>
    <property type="match status" value="1"/>
</dbReference>
<gene>
    <name evidence="4" type="ORF">COB20_09650</name>
</gene>
<evidence type="ECO:0000256" key="2">
    <source>
        <dbReference type="ARBA" id="ARBA00022695"/>
    </source>
</evidence>
<proteinExistence type="predicted"/>
<keyword evidence="2 4" id="KW-0548">Nucleotidyltransferase</keyword>